<feature type="region of interest" description="Disordered" evidence="1">
    <location>
        <begin position="1"/>
        <end position="28"/>
    </location>
</feature>
<protein>
    <submittedName>
        <fullName evidence="2">Uncharacterized protein</fullName>
    </submittedName>
</protein>
<dbReference type="EMBL" id="JAUSZV010000005">
    <property type="protein sequence ID" value="MDQ0907492.1"/>
    <property type="molecule type" value="Genomic_DNA"/>
</dbReference>
<organism evidence="2 3">
    <name type="scientific">Streptomyces canus</name>
    <dbReference type="NCBI Taxonomy" id="58343"/>
    <lineage>
        <taxon>Bacteria</taxon>
        <taxon>Bacillati</taxon>
        <taxon>Actinomycetota</taxon>
        <taxon>Actinomycetes</taxon>
        <taxon>Kitasatosporales</taxon>
        <taxon>Streptomycetaceae</taxon>
        <taxon>Streptomyces</taxon>
        <taxon>Streptomyces aurantiacus group</taxon>
    </lineage>
</organism>
<dbReference type="AlphaFoldDB" id="A0AAW8FEQ7"/>
<accession>A0AAW8FEQ7</accession>
<evidence type="ECO:0000313" key="3">
    <source>
        <dbReference type="Proteomes" id="UP001234216"/>
    </source>
</evidence>
<comment type="caution">
    <text evidence="2">The sequence shown here is derived from an EMBL/GenBank/DDBJ whole genome shotgun (WGS) entry which is preliminary data.</text>
</comment>
<proteinExistence type="predicted"/>
<gene>
    <name evidence="2" type="ORF">QFZ22_003477</name>
</gene>
<reference evidence="2" key="1">
    <citation type="submission" date="2023-07" db="EMBL/GenBank/DDBJ databases">
        <title>Comparative genomics of wheat-associated soil bacteria to identify genetic determinants of phenazine resistance.</title>
        <authorList>
            <person name="Mouncey N."/>
        </authorList>
    </citation>
    <scope>NUCLEOTIDE SEQUENCE</scope>
    <source>
        <strain evidence="2">V4I22</strain>
    </source>
</reference>
<dbReference type="Gene3D" id="3.90.1150.10">
    <property type="entry name" value="Aspartate Aminotransferase, domain 1"/>
    <property type="match status" value="1"/>
</dbReference>
<evidence type="ECO:0000313" key="2">
    <source>
        <dbReference type="EMBL" id="MDQ0907492.1"/>
    </source>
</evidence>
<dbReference type="InterPro" id="IPR015424">
    <property type="entry name" value="PyrdxlP-dep_Trfase"/>
</dbReference>
<sequence length="88" mass="9174">MGRPARAARPGAGPCGGAAVRRGSGAAGQRGVRIYSGGRFGEDGTLDNHIRIPFVADDETLAERFERLAEVCGPGGQVQGRVVTQLRL</sequence>
<evidence type="ECO:0000256" key="1">
    <source>
        <dbReference type="SAM" id="MobiDB-lite"/>
    </source>
</evidence>
<dbReference type="SUPFAM" id="SSF53383">
    <property type="entry name" value="PLP-dependent transferases"/>
    <property type="match status" value="1"/>
</dbReference>
<dbReference type="RefSeq" id="WP_306976118.1">
    <property type="nucleotide sequence ID" value="NZ_JAUSZV010000005.1"/>
</dbReference>
<dbReference type="Proteomes" id="UP001234216">
    <property type="component" value="Unassembled WGS sequence"/>
</dbReference>
<name>A0AAW8FEQ7_9ACTN</name>
<dbReference type="InterPro" id="IPR015422">
    <property type="entry name" value="PyrdxlP-dep_Trfase_small"/>
</dbReference>